<dbReference type="GO" id="GO:0098794">
    <property type="term" value="C:postsynapse"/>
    <property type="evidence" value="ECO:0007669"/>
    <property type="project" value="Ensembl"/>
</dbReference>
<evidence type="ECO:0000256" key="2">
    <source>
        <dbReference type="ARBA" id="ARBA00006993"/>
    </source>
</evidence>
<dbReference type="GO" id="GO:2000601">
    <property type="term" value="P:positive regulation of Arp2/3 complex-mediated actin nucleation"/>
    <property type="evidence" value="ECO:0007669"/>
    <property type="project" value="TreeGrafter"/>
</dbReference>
<dbReference type="InParanoid" id="G1L4Z4"/>
<name>G1L4Z4_AILME</name>
<reference evidence="9" key="3">
    <citation type="submission" date="2025-09" db="UniProtKB">
        <authorList>
            <consortium name="Ensembl"/>
        </authorList>
    </citation>
    <scope>IDENTIFICATION</scope>
</reference>
<keyword evidence="6 7" id="KW-0206">Cytoskeleton</keyword>
<sequence length="538" mass="58789">MPLVKRNIEPRHLCRGALPEGITSELECVTNSTLAAIIRQLSSLSKHAEDIFGELFNEANNFYIRANSLQDRIDRLAVKVTQLDSTVEEVSLQDINMKKAFKSSTVQDQQVVSKNSIPNPVADIYNQSDKPPPLNILTPYRDDKKDGLKFYTDPSYFFDLWKEKMLQDTEDKRKEKRRQKRERHKLTPHRSQQIHVRRVRTRREEWERRKMGIEFMSDAKELAPAGGATEDTVPRGSHASDVTDYSYPATPNHSLHPQPVTPSYAAGDAPPHGPATQASEHEYRPPSASARHMALNRPQQPPPPPPPQAAEGSQASAPMAPADYGMLPAQIIEYYNPSGPPPPPPPPMIPSAQTAFVSPLQIPMQPPFPASAGSSYTAPSHPPTTGLVVTAPPPPGPPPPPPGPPGAGSSRSSSPMHGPPAAEAKRQETAQPPISDARSDLLAAIRMAAGHNPGRLRITDRACRCPRSSSFTGELHVSWSQACCFCLEGTGKGAWLAVSLTSFTGWQGHYCLCFCLSAHKSDLSVAHKPSLLIGLQCH</sequence>
<reference evidence="9 10" key="1">
    <citation type="journal article" date="2010" name="Nature">
        <title>The sequence and de novo assembly of the giant panda genome.</title>
        <authorList>
            <person name="Li R."/>
            <person name="Fan W."/>
            <person name="Tian G."/>
            <person name="Zhu H."/>
            <person name="He L."/>
            <person name="Cai J."/>
            <person name="Huang Q."/>
            <person name="Cai Q."/>
            <person name="Li B."/>
            <person name="Bai Y."/>
            <person name="Zhang Z."/>
            <person name="Zhang Y."/>
            <person name="Wang W."/>
            <person name="Li J."/>
            <person name="Wei F."/>
            <person name="Li H."/>
            <person name="Jian M."/>
            <person name="Li J."/>
            <person name="Zhang Z."/>
            <person name="Nielsen R."/>
            <person name="Li D."/>
            <person name="Gu W."/>
            <person name="Yang Z."/>
            <person name="Xuan Z."/>
            <person name="Ryder O.A."/>
            <person name="Leung F.C."/>
            <person name="Zhou Y."/>
            <person name="Cao J."/>
            <person name="Sun X."/>
            <person name="Fu Y."/>
            <person name="Fang X."/>
            <person name="Guo X."/>
            <person name="Wang B."/>
            <person name="Hou R."/>
            <person name="Shen F."/>
            <person name="Mu B."/>
            <person name="Ni P."/>
            <person name="Lin R."/>
            <person name="Qian W."/>
            <person name="Wang G."/>
            <person name="Yu C."/>
            <person name="Nie W."/>
            <person name="Wang J."/>
            <person name="Wu Z."/>
            <person name="Liang H."/>
            <person name="Min J."/>
            <person name="Wu Q."/>
            <person name="Cheng S."/>
            <person name="Ruan J."/>
            <person name="Wang M."/>
            <person name="Shi Z."/>
            <person name="Wen M."/>
            <person name="Liu B."/>
            <person name="Ren X."/>
            <person name="Zheng H."/>
            <person name="Dong D."/>
            <person name="Cook K."/>
            <person name="Shan G."/>
            <person name="Zhang H."/>
            <person name="Kosiol C."/>
            <person name="Xie X."/>
            <person name="Lu Z."/>
            <person name="Zheng H."/>
            <person name="Li Y."/>
            <person name="Steiner C.C."/>
            <person name="Lam T.T."/>
            <person name="Lin S."/>
            <person name="Zhang Q."/>
            <person name="Li G."/>
            <person name="Tian J."/>
            <person name="Gong T."/>
            <person name="Liu H."/>
            <person name="Zhang D."/>
            <person name="Fang L."/>
            <person name="Ye C."/>
            <person name="Zhang J."/>
            <person name="Hu W."/>
            <person name="Xu A."/>
            <person name="Ren Y."/>
            <person name="Zhang G."/>
            <person name="Bruford M.W."/>
            <person name="Li Q."/>
            <person name="Ma L."/>
            <person name="Guo Y."/>
            <person name="An N."/>
            <person name="Hu Y."/>
            <person name="Zheng Y."/>
            <person name="Shi Y."/>
            <person name="Li Z."/>
            <person name="Liu Q."/>
            <person name="Chen Y."/>
            <person name="Zhao J."/>
            <person name="Qu N."/>
            <person name="Zhao S."/>
            <person name="Tian F."/>
            <person name="Wang X."/>
            <person name="Wang H."/>
            <person name="Xu L."/>
            <person name="Liu X."/>
            <person name="Vinar T."/>
            <person name="Wang Y."/>
            <person name="Lam T.W."/>
            <person name="Yiu S.M."/>
            <person name="Liu S."/>
            <person name="Zhang H."/>
            <person name="Li D."/>
            <person name="Huang Y."/>
            <person name="Wang X."/>
            <person name="Yang G."/>
            <person name="Jiang Z."/>
            <person name="Wang J."/>
            <person name="Qin N."/>
            <person name="Li L."/>
            <person name="Li J."/>
            <person name="Bolund L."/>
            <person name="Kristiansen K."/>
            <person name="Wong G.K."/>
            <person name="Olson M."/>
            <person name="Zhang X."/>
            <person name="Li S."/>
            <person name="Yang H."/>
            <person name="Wang J."/>
            <person name="Wang J."/>
        </authorList>
    </citation>
    <scope>NUCLEOTIDE SEQUENCE [LARGE SCALE GENOMIC DNA]</scope>
</reference>
<dbReference type="GO" id="GO:0031209">
    <property type="term" value="C:SCAR complex"/>
    <property type="evidence" value="ECO:0007669"/>
    <property type="project" value="TreeGrafter"/>
</dbReference>
<feature type="compositionally biased region" description="Pro residues" evidence="8">
    <location>
        <begin position="338"/>
        <end position="349"/>
    </location>
</feature>
<dbReference type="InterPro" id="IPR028288">
    <property type="entry name" value="SCAR/WAVE_fam"/>
</dbReference>
<feature type="region of interest" description="Disordered" evidence="8">
    <location>
        <begin position="224"/>
        <end position="321"/>
    </location>
</feature>
<comment type="subcellular location">
    <subcellularLocation>
        <location evidence="1 7">Cytoplasm</location>
        <location evidence="1 7">Cytoskeleton</location>
    </subcellularLocation>
</comment>
<dbReference type="GO" id="GO:0097386">
    <property type="term" value="C:glial cell projection"/>
    <property type="evidence" value="ECO:0007669"/>
    <property type="project" value="Ensembl"/>
</dbReference>
<dbReference type="PANTHER" id="PTHR12902">
    <property type="entry name" value="WASP-1"/>
    <property type="match status" value="1"/>
</dbReference>
<dbReference type="GO" id="GO:0014003">
    <property type="term" value="P:oligodendrocyte development"/>
    <property type="evidence" value="ECO:0007669"/>
    <property type="project" value="Ensembl"/>
</dbReference>
<dbReference type="PANTHER" id="PTHR12902:SF7">
    <property type="entry name" value="ACTIN-BINDING PROTEIN WASF3"/>
    <property type="match status" value="1"/>
</dbReference>
<dbReference type="GO" id="GO:0071933">
    <property type="term" value="F:Arp2/3 complex binding"/>
    <property type="evidence" value="ECO:0007669"/>
    <property type="project" value="TreeGrafter"/>
</dbReference>
<reference evidence="9" key="2">
    <citation type="submission" date="2025-08" db="UniProtKB">
        <authorList>
            <consortium name="Ensembl"/>
        </authorList>
    </citation>
    <scope>IDENTIFICATION</scope>
</reference>
<feature type="region of interest" description="Disordered" evidence="8">
    <location>
        <begin position="333"/>
        <end position="352"/>
    </location>
</feature>
<dbReference type="AlphaFoldDB" id="G1L4Z4"/>
<keyword evidence="3 7" id="KW-0963">Cytoplasm</keyword>
<evidence type="ECO:0000256" key="8">
    <source>
        <dbReference type="SAM" id="MobiDB-lite"/>
    </source>
</evidence>
<dbReference type="GO" id="GO:0098978">
    <property type="term" value="C:glutamatergic synapse"/>
    <property type="evidence" value="ECO:0007669"/>
    <property type="project" value="Ensembl"/>
</dbReference>
<dbReference type="Proteomes" id="UP000008912">
    <property type="component" value="Unassembled WGS sequence"/>
</dbReference>
<dbReference type="eggNOG" id="KOG1830">
    <property type="taxonomic scope" value="Eukaryota"/>
</dbReference>
<dbReference type="GO" id="GO:0098885">
    <property type="term" value="P:modification of postsynaptic actin cytoskeleton"/>
    <property type="evidence" value="ECO:0007669"/>
    <property type="project" value="Ensembl"/>
</dbReference>
<dbReference type="Gene3D" id="6.10.280.150">
    <property type="match status" value="1"/>
</dbReference>
<feature type="region of interest" description="Disordered" evidence="8">
    <location>
        <begin position="171"/>
        <end position="203"/>
    </location>
</feature>
<evidence type="ECO:0000313" key="9">
    <source>
        <dbReference type="Ensembl" id="ENSAMEP00000001954.2"/>
    </source>
</evidence>
<dbReference type="GeneTree" id="ENSGT00950000182962"/>
<dbReference type="GO" id="GO:0008360">
    <property type="term" value="P:regulation of cell shape"/>
    <property type="evidence" value="ECO:0007669"/>
    <property type="project" value="Ensembl"/>
</dbReference>
<dbReference type="STRING" id="9646.ENSAMEP00000001954"/>
<dbReference type="GO" id="GO:0034237">
    <property type="term" value="F:protein kinase A regulatory subunit binding"/>
    <property type="evidence" value="ECO:0007669"/>
    <property type="project" value="TreeGrafter"/>
</dbReference>
<dbReference type="GO" id="GO:0030032">
    <property type="term" value="P:lamellipodium assembly"/>
    <property type="evidence" value="ECO:0007669"/>
    <property type="project" value="Ensembl"/>
</dbReference>
<dbReference type="GO" id="GO:0030036">
    <property type="term" value="P:actin cytoskeleton organization"/>
    <property type="evidence" value="ECO:0007669"/>
    <property type="project" value="UniProtKB-UniRule"/>
</dbReference>
<feature type="compositionally biased region" description="Pro residues" evidence="8">
    <location>
        <begin position="391"/>
        <end position="405"/>
    </location>
</feature>
<proteinExistence type="inferred from homology"/>
<dbReference type="GO" id="GO:0031643">
    <property type="term" value="P:positive regulation of myelination"/>
    <property type="evidence" value="ECO:0007669"/>
    <property type="project" value="Ensembl"/>
</dbReference>
<keyword evidence="4" id="KW-0597">Phosphoprotein</keyword>
<evidence type="ECO:0000313" key="10">
    <source>
        <dbReference type="Proteomes" id="UP000008912"/>
    </source>
</evidence>
<dbReference type="Ensembl" id="ENSAMET00000002033.2">
    <property type="protein sequence ID" value="ENSAMEP00000001954.2"/>
    <property type="gene ID" value="ENSAMEG00000001835.2"/>
</dbReference>
<keyword evidence="5 7" id="KW-0009">Actin-binding</keyword>
<dbReference type="FunFam" id="1.20.5.340:FF:000012">
    <property type="entry name" value="Wiskott-Aldrich syndrome protein family member 1"/>
    <property type="match status" value="1"/>
</dbReference>
<feature type="compositionally biased region" description="Pro residues" evidence="8">
    <location>
        <begin position="299"/>
        <end position="308"/>
    </location>
</feature>
<dbReference type="GO" id="GO:0005856">
    <property type="term" value="C:cytoskeleton"/>
    <property type="evidence" value="ECO:0007669"/>
    <property type="project" value="UniProtKB-SubCell"/>
</dbReference>
<protein>
    <recommendedName>
        <fullName evidence="7">Wiskott-Aldrich syndrome protein family member</fullName>
        <shortName evidence="7">WASP family protein member</shortName>
    </recommendedName>
</protein>
<evidence type="ECO:0000256" key="7">
    <source>
        <dbReference type="RuleBase" id="RU367034"/>
    </source>
</evidence>
<feature type="region of interest" description="Disordered" evidence="8">
    <location>
        <begin position="361"/>
        <end position="433"/>
    </location>
</feature>
<feature type="compositionally biased region" description="Basic residues" evidence="8">
    <location>
        <begin position="174"/>
        <end position="188"/>
    </location>
</feature>
<evidence type="ECO:0000256" key="6">
    <source>
        <dbReference type="ARBA" id="ARBA00023212"/>
    </source>
</evidence>
<comment type="similarity">
    <text evidence="2 7">Belongs to the SCAR/WAVE family.</text>
</comment>
<dbReference type="HOGENOM" id="CLU_036022_2_0_1"/>
<comment type="function">
    <text evidence="7">Downstream effector molecule involved in the transmission of signals from tyrosine kinase receptors and small GTPases to the actin cytoskeleton. Promotes formation of actin filaments. Part of the WAVE complex that regulates lamellipodia formation. The WAVE complex regulates actin filament reorganization via its interaction with the Arp2/3 complex.</text>
</comment>
<keyword evidence="10" id="KW-1185">Reference proteome</keyword>
<dbReference type="GO" id="GO:0003779">
    <property type="term" value="F:actin binding"/>
    <property type="evidence" value="ECO:0007669"/>
    <property type="project" value="UniProtKB-UniRule"/>
</dbReference>
<comment type="subunit">
    <text evidence="7">Binds actin and the Arp2/3 complex.</text>
</comment>
<dbReference type="GO" id="GO:0030027">
    <property type="term" value="C:lamellipodium"/>
    <property type="evidence" value="ECO:0007669"/>
    <property type="project" value="Ensembl"/>
</dbReference>
<dbReference type="Gene3D" id="1.20.5.340">
    <property type="match status" value="1"/>
</dbReference>
<feature type="compositionally biased region" description="Low complexity" evidence="8">
    <location>
        <begin position="407"/>
        <end position="420"/>
    </location>
</feature>
<evidence type="ECO:0000256" key="5">
    <source>
        <dbReference type="ARBA" id="ARBA00023203"/>
    </source>
</evidence>
<evidence type="ECO:0000256" key="3">
    <source>
        <dbReference type="ARBA" id="ARBA00022490"/>
    </source>
</evidence>
<evidence type="ECO:0000256" key="4">
    <source>
        <dbReference type="ARBA" id="ARBA00022553"/>
    </source>
</evidence>
<accession>G1L4Z4</accession>
<evidence type="ECO:0000256" key="1">
    <source>
        <dbReference type="ARBA" id="ARBA00004245"/>
    </source>
</evidence>
<organism evidence="9 10">
    <name type="scientific">Ailuropoda melanoleuca</name>
    <name type="common">Giant panda</name>
    <dbReference type="NCBI Taxonomy" id="9646"/>
    <lineage>
        <taxon>Eukaryota</taxon>
        <taxon>Metazoa</taxon>
        <taxon>Chordata</taxon>
        <taxon>Craniata</taxon>
        <taxon>Vertebrata</taxon>
        <taxon>Euteleostomi</taxon>
        <taxon>Mammalia</taxon>
        <taxon>Eutheria</taxon>
        <taxon>Laurasiatheria</taxon>
        <taxon>Carnivora</taxon>
        <taxon>Caniformia</taxon>
        <taxon>Ursidae</taxon>
        <taxon>Ailuropoda</taxon>
    </lineage>
</organism>
<gene>
    <name evidence="9" type="primary">WASF3</name>
</gene>